<organism evidence="3 4">
    <name type="scientific">Peptoniphilus equinus</name>
    <dbReference type="NCBI Taxonomy" id="3016343"/>
    <lineage>
        <taxon>Bacteria</taxon>
        <taxon>Bacillati</taxon>
        <taxon>Bacillota</taxon>
        <taxon>Tissierellia</taxon>
        <taxon>Tissierellales</taxon>
        <taxon>Peptoniphilaceae</taxon>
        <taxon>Peptoniphilus</taxon>
    </lineage>
</organism>
<gene>
    <name evidence="3" type="ORF">O6R05_03130</name>
</gene>
<feature type="signal peptide" evidence="1">
    <location>
        <begin position="1"/>
        <end position="25"/>
    </location>
</feature>
<accession>A0ABY7QUT7</accession>
<dbReference type="InterPro" id="IPR036582">
    <property type="entry name" value="Mao_N_sf"/>
</dbReference>
<feature type="domain" description="Copper amine oxidase-like N-terminal" evidence="2">
    <location>
        <begin position="35"/>
        <end position="143"/>
    </location>
</feature>
<name>A0ABY7QUT7_9FIRM</name>
<evidence type="ECO:0000259" key="2">
    <source>
        <dbReference type="Pfam" id="PF07833"/>
    </source>
</evidence>
<dbReference type="RefSeq" id="WP_271192079.1">
    <property type="nucleotide sequence ID" value="NZ_CP115667.1"/>
</dbReference>
<dbReference type="Gene3D" id="3.30.457.10">
    <property type="entry name" value="Copper amine oxidase-like, N-terminal domain"/>
    <property type="match status" value="1"/>
</dbReference>
<dbReference type="SUPFAM" id="SSF55383">
    <property type="entry name" value="Copper amine oxidase, domain N"/>
    <property type="match status" value="2"/>
</dbReference>
<dbReference type="Pfam" id="PF07833">
    <property type="entry name" value="Cu_amine_oxidN1"/>
    <property type="match status" value="1"/>
</dbReference>
<dbReference type="InterPro" id="IPR012854">
    <property type="entry name" value="Cu_amine_oxidase-like_N"/>
</dbReference>
<reference evidence="3 4" key="1">
    <citation type="submission" date="2023-01" db="EMBL/GenBank/DDBJ databases">
        <authorList>
            <person name="Lee S.H."/>
            <person name="Jung H.S."/>
            <person name="Yun J.U."/>
        </authorList>
    </citation>
    <scope>NUCLEOTIDE SEQUENCE [LARGE SCALE GENOMIC DNA]</scope>
    <source>
        <strain evidence="3 4">CBA3646</strain>
    </source>
</reference>
<proteinExistence type="predicted"/>
<dbReference type="InterPro" id="IPR035451">
    <property type="entry name" value="Ada-like_dom_sf"/>
</dbReference>
<dbReference type="SUPFAM" id="SSF57884">
    <property type="entry name" value="Ada DNA repair protein, N-terminal domain (N-Ada 10)"/>
    <property type="match status" value="1"/>
</dbReference>
<evidence type="ECO:0000256" key="1">
    <source>
        <dbReference type="SAM" id="SignalP"/>
    </source>
</evidence>
<evidence type="ECO:0000313" key="4">
    <source>
        <dbReference type="Proteomes" id="UP001210339"/>
    </source>
</evidence>
<protein>
    <submittedName>
        <fullName evidence="3">Stalk domain-containing protein</fullName>
    </submittedName>
</protein>
<dbReference type="Proteomes" id="UP001210339">
    <property type="component" value="Chromosome"/>
</dbReference>
<feature type="chain" id="PRO_5047509580" evidence="1">
    <location>
        <begin position="26"/>
        <end position="226"/>
    </location>
</feature>
<dbReference type="Gene3D" id="3.40.10.10">
    <property type="entry name" value="DNA Methylphosphotriester Repair Domain"/>
    <property type="match status" value="1"/>
</dbReference>
<dbReference type="EMBL" id="CP115667">
    <property type="protein sequence ID" value="WBW50554.1"/>
    <property type="molecule type" value="Genomic_DNA"/>
</dbReference>
<keyword evidence="1" id="KW-0732">Signal</keyword>
<sequence>MKKRYFSPLVLSLLLLFSFAVPTHADEAAPVRLWMSGQYLNSDVDPIIQNDRTLVPLRIISENLGYEVEWVAETLTVVLKKPDQTTLTLRINEPYIQEENKQAQKLDVAPILYNNRTMVPIRVVAENLGLQVDWDNNNRTVVIGDGYIIPVSANTFQEAYVVRAVSGDTVPLPASDQAQGKIIGNKNSGIYHVPGGASYDKVSSKNAVYFDTEAQAQAAGYRRAKR</sequence>
<keyword evidence="4" id="KW-1185">Reference proteome</keyword>
<evidence type="ECO:0000313" key="3">
    <source>
        <dbReference type="EMBL" id="WBW50554.1"/>
    </source>
</evidence>